<proteinExistence type="predicted"/>
<dbReference type="EMBL" id="QQXK01000007">
    <property type="protein sequence ID" value="RII42862.1"/>
    <property type="molecule type" value="Genomic_DNA"/>
</dbReference>
<reference evidence="1 2" key="1">
    <citation type="submission" date="2018-07" db="EMBL/GenBank/DDBJ databases">
        <title>Arthrobacter sp. nov., isolated from raw cow's milk with high bacterial count.</title>
        <authorList>
            <person name="Hahne J."/>
            <person name="Isele D."/>
            <person name="Lipski A."/>
        </authorList>
    </citation>
    <scope>NUCLEOTIDE SEQUENCE [LARGE SCALE GENOMIC DNA]</scope>
    <source>
        <strain evidence="1 2">JZ R-35</strain>
    </source>
</reference>
<gene>
    <name evidence="1" type="ORF">DWB68_04775</name>
</gene>
<evidence type="ECO:0000313" key="2">
    <source>
        <dbReference type="Proteomes" id="UP000265419"/>
    </source>
</evidence>
<comment type="caution">
    <text evidence="1">The sequence shown here is derived from an EMBL/GenBank/DDBJ whole genome shotgun (WGS) entry which is preliminary data.</text>
</comment>
<evidence type="ECO:0000313" key="1">
    <source>
        <dbReference type="EMBL" id="RII42862.1"/>
    </source>
</evidence>
<dbReference type="GO" id="GO:0016874">
    <property type="term" value="F:ligase activity"/>
    <property type="evidence" value="ECO:0007669"/>
    <property type="project" value="UniProtKB-KW"/>
</dbReference>
<keyword evidence="1" id="KW-0436">Ligase</keyword>
<dbReference type="Gene3D" id="3.90.1140.10">
    <property type="entry name" value="Cyclic phosphodiesterase"/>
    <property type="match status" value="1"/>
</dbReference>
<dbReference type="InterPro" id="IPR009097">
    <property type="entry name" value="Cyclic_Pdiesterase"/>
</dbReference>
<dbReference type="SUPFAM" id="SSF55144">
    <property type="entry name" value="LigT-like"/>
    <property type="match status" value="1"/>
</dbReference>
<name>A0A399JFF0_9MICC</name>
<dbReference type="RefSeq" id="WP_119424007.1">
    <property type="nucleotide sequence ID" value="NZ_QQXK01000007.1"/>
</dbReference>
<accession>A0A399JFF0</accession>
<dbReference type="AlphaFoldDB" id="A0A399JFF0"/>
<protein>
    <submittedName>
        <fullName evidence="1">2'-5' RNA ligase family protein</fullName>
    </submittedName>
</protein>
<keyword evidence="2" id="KW-1185">Reference proteome</keyword>
<dbReference type="Pfam" id="PF13563">
    <property type="entry name" value="2_5_RNA_ligase2"/>
    <property type="match status" value="1"/>
</dbReference>
<dbReference type="InterPro" id="IPR050580">
    <property type="entry name" value="2H_phosphoesterase_YjcG-like"/>
</dbReference>
<dbReference type="PANTHER" id="PTHR40037">
    <property type="entry name" value="PHOSPHOESTERASE YJCG-RELATED"/>
    <property type="match status" value="1"/>
</dbReference>
<dbReference type="PANTHER" id="PTHR40037:SF1">
    <property type="entry name" value="PHOSPHOESTERASE SAOUHSC_00951-RELATED"/>
    <property type="match status" value="1"/>
</dbReference>
<sequence>MQAPVGRAGEERVGIVIPIPEPHAARLAGLRAAAGDPFAAVPPHLTLLTGLPATDWNQIVEHVAAVAAATEPTTLRFSGTATFRPLTPVVYCPVSVGERWCRTLHAALQAGPLAAPSAYPFVPHVTLGQGLDDATLDALEASQAAVEWELRADRVSLYGDLGDADWKLRATFPLGTL</sequence>
<dbReference type="Proteomes" id="UP000265419">
    <property type="component" value="Unassembled WGS sequence"/>
</dbReference>
<organism evidence="1 2">
    <name type="scientific">Galactobacter valiniphilus</name>
    <dbReference type="NCBI Taxonomy" id="2676122"/>
    <lineage>
        <taxon>Bacteria</taxon>
        <taxon>Bacillati</taxon>
        <taxon>Actinomycetota</taxon>
        <taxon>Actinomycetes</taxon>
        <taxon>Micrococcales</taxon>
        <taxon>Micrococcaceae</taxon>
        <taxon>Galactobacter</taxon>
    </lineage>
</organism>